<dbReference type="InterPro" id="IPR029055">
    <property type="entry name" value="Ntn_hydrolases_N"/>
</dbReference>
<protein>
    <submittedName>
        <fullName evidence="4">Choloylglycine hydrolase</fullName>
    </submittedName>
</protein>
<organism evidence="4 5">
    <name type="scientific">Nitrosococcus watsoni (strain C-113)</name>
    <dbReference type="NCBI Taxonomy" id="105559"/>
    <lineage>
        <taxon>Bacteria</taxon>
        <taxon>Pseudomonadati</taxon>
        <taxon>Pseudomonadota</taxon>
        <taxon>Gammaproteobacteria</taxon>
        <taxon>Chromatiales</taxon>
        <taxon>Chromatiaceae</taxon>
        <taxon>Nitrosococcus</taxon>
    </lineage>
</organism>
<evidence type="ECO:0000313" key="4">
    <source>
        <dbReference type="EMBL" id="ADJ29686.1"/>
    </source>
</evidence>
<comment type="similarity">
    <text evidence="1">Belongs to the peptidase C59 family.</text>
</comment>
<dbReference type="eggNOG" id="COG3049">
    <property type="taxonomic scope" value="Bacteria"/>
</dbReference>
<keyword evidence="2 4" id="KW-0378">Hydrolase</keyword>
<dbReference type="InterPro" id="IPR052193">
    <property type="entry name" value="Peptidase_C59"/>
</dbReference>
<proteinExistence type="inferred from homology"/>
<dbReference type="Pfam" id="PF02275">
    <property type="entry name" value="CBAH"/>
    <property type="match status" value="1"/>
</dbReference>
<dbReference type="PANTHER" id="PTHR35527:SF2">
    <property type="entry name" value="HYDROLASE"/>
    <property type="match status" value="1"/>
</dbReference>
<dbReference type="AlphaFoldDB" id="D8KC15"/>
<reference evidence="4 5" key="1">
    <citation type="submission" date="2010-06" db="EMBL/GenBank/DDBJ databases">
        <title>Complete sequence of chromosome of Nitrosococcus watsoni C-113.</title>
        <authorList>
            <consortium name="US DOE Joint Genome Institute"/>
            <person name="Lucas S."/>
            <person name="Copeland A."/>
            <person name="Lapidus A."/>
            <person name="Cheng J.-F."/>
            <person name="Bruce D."/>
            <person name="Goodwin L."/>
            <person name="Pitluck S."/>
            <person name="Malfatti S.A."/>
            <person name="Chain P.S.G."/>
            <person name="Land M."/>
            <person name="Hauser L."/>
            <person name="Kyrpides N."/>
            <person name="Ivanova N."/>
            <person name="Cambell M.A."/>
            <person name="Heidelberg J.F."/>
            <person name="Klotz M.G."/>
            <person name="Woyke T."/>
        </authorList>
    </citation>
    <scope>NUCLEOTIDE SEQUENCE [LARGE SCALE GENOMIC DNA]</scope>
    <source>
        <strain evidence="4 5">C-113</strain>
    </source>
</reference>
<dbReference type="OrthoDB" id="1265391at2"/>
<dbReference type="STRING" id="105559.Nwat_2949"/>
<dbReference type="HOGENOM" id="CLU_045206_0_1_6"/>
<evidence type="ECO:0000256" key="1">
    <source>
        <dbReference type="ARBA" id="ARBA00006625"/>
    </source>
</evidence>
<dbReference type="SUPFAM" id="SSF56235">
    <property type="entry name" value="N-terminal nucleophile aminohydrolases (Ntn hydrolases)"/>
    <property type="match status" value="1"/>
</dbReference>
<dbReference type="PANTHER" id="PTHR35527">
    <property type="entry name" value="CHOLOYLGLYCINE HYDROLASE"/>
    <property type="match status" value="1"/>
</dbReference>
<keyword evidence="5" id="KW-1185">Reference proteome</keyword>
<evidence type="ECO:0000256" key="2">
    <source>
        <dbReference type="ARBA" id="ARBA00022801"/>
    </source>
</evidence>
<name>D8KC15_NITWC</name>
<dbReference type="InterPro" id="IPR029132">
    <property type="entry name" value="CBAH/NAAA_C"/>
</dbReference>
<evidence type="ECO:0000313" key="5">
    <source>
        <dbReference type="Proteomes" id="UP000000393"/>
    </source>
</evidence>
<dbReference type="Proteomes" id="UP000000393">
    <property type="component" value="Chromosome"/>
</dbReference>
<dbReference type="GO" id="GO:0016787">
    <property type="term" value="F:hydrolase activity"/>
    <property type="evidence" value="ECO:0007669"/>
    <property type="project" value="UniProtKB-KW"/>
</dbReference>
<gene>
    <name evidence="4" type="ordered locus">Nwat_2949</name>
</gene>
<evidence type="ECO:0000259" key="3">
    <source>
        <dbReference type="Pfam" id="PF02275"/>
    </source>
</evidence>
<dbReference type="EMBL" id="CP002086">
    <property type="protein sequence ID" value="ADJ29686.1"/>
    <property type="molecule type" value="Genomic_DNA"/>
</dbReference>
<dbReference type="Gene3D" id="3.60.60.10">
    <property type="entry name" value="Penicillin V Acylase, Chain A"/>
    <property type="match status" value="1"/>
</dbReference>
<dbReference type="CDD" id="cd01902">
    <property type="entry name" value="Ntn_CGH"/>
    <property type="match status" value="1"/>
</dbReference>
<feature type="domain" description="Choloylglycine hydrolase/NAAA C-terminal" evidence="3">
    <location>
        <begin position="30"/>
        <end position="325"/>
    </location>
</feature>
<dbReference type="KEGG" id="nwa:Nwat_2949"/>
<sequence length="356" mass="39393">MKRQMIYRTVASAAIFVVVGFVFLQAADACTRVLWNDSGLNVVVGRTMDWPESTQPEIVVFPRGMKRDGGLLGTETAVKVNPAKWTSKYASMVVPVYGIGTADGFNEAGLAIHMLYLKSTDFGPRDPSKPGVQTGLWGQYALDNTATVAQALALLKKIQPVMVEMHGHKATVHLALEDATGDSAILEYINGKLVIHHGRQYRVMTNDPSYDQQLALLQKMKKEVDFAHPSSNTPLPGNVSATDRFQRASYFSALLPKPKNEREEVASILSIMRNVSVPFGAPYQSFGIYNTEYRTVIDLNIKRYYFELTTAPNVIWADLMKFDLNPGASVMVLNPDNTGLSGNVTDRFHRAEKAPF</sequence>
<accession>D8KC15</accession>